<dbReference type="GO" id="GO:0005905">
    <property type="term" value="C:clathrin-coated pit"/>
    <property type="evidence" value="ECO:0007669"/>
    <property type="project" value="UniProtKB-SubCell"/>
</dbReference>
<dbReference type="GO" id="GO:0072583">
    <property type="term" value="P:clathrin-dependent endocytosis"/>
    <property type="evidence" value="ECO:0007669"/>
    <property type="project" value="TreeGrafter"/>
</dbReference>
<evidence type="ECO:0000259" key="10">
    <source>
        <dbReference type="PROSITE" id="PS51741"/>
    </source>
</evidence>
<evidence type="ECO:0000256" key="7">
    <source>
        <dbReference type="SAM" id="Coils"/>
    </source>
</evidence>
<dbReference type="GO" id="GO:0005886">
    <property type="term" value="C:plasma membrane"/>
    <property type="evidence" value="ECO:0007669"/>
    <property type="project" value="TreeGrafter"/>
</dbReference>
<comment type="similarity">
    <text evidence="2">Belongs to the FCHO family.</text>
</comment>
<dbReference type="InterPro" id="IPR001060">
    <property type="entry name" value="FCH_dom"/>
</dbReference>
<feature type="compositionally biased region" description="Polar residues" evidence="8">
    <location>
        <begin position="330"/>
        <end position="345"/>
    </location>
</feature>
<keyword evidence="5" id="KW-0168">Coated pit</keyword>
<evidence type="ECO:0000256" key="1">
    <source>
        <dbReference type="ARBA" id="ARBA00004283"/>
    </source>
</evidence>
<dbReference type="AlphaFoldDB" id="A0A158R608"/>
<evidence type="ECO:0000259" key="9">
    <source>
        <dbReference type="PROSITE" id="PS51072"/>
    </source>
</evidence>
<keyword evidence="5" id="KW-0472">Membrane</keyword>
<sequence>MVAVDYVENFWGEKHHGYQTLYENLKRGEDAVQELAQFLKERANFEEECSKYFTRAVNKTTTLGGSVGAFAETWNITKETFENLAEIQSALFVKLQQLLKDVVRYHEDLVRSRKRVKEQDVIDAVNLMQTTTTCLQKSKETYVQRCSELEKLRKENALAKETAKAENKVLKSRDEYKSYVEKYERVRAEFEEKMVKATRAFQAHDHAFLQQMKNFFISFALSLEDATTASLKVYAKYRGAVDEIDINNIMLKFIEMKGTGKDRPETALFEEIDCLGDTAATGSASAPSSSNSSAIFHGITQCEGQPQTAHDLLALDSGTFESISGEKNDQPSSAPSADNNVAETNSSTSSSIFSASLGRQKLSMWLPSKRKKHASQGSLPTGEASSHLDHAQFEPAGTNKAKKSLVDLTSAAVDNGIEDSRSTASSSKSEEKSCLGTNDSVNALDLPLNAPPPLPTNPPPDESNEDEFAIRDHRLASSEHSDCSSYSESSDDEEMSRAAKLRQINIKPLSESISNVTSMDELKLAAEHISMNATINRSNTFDRDPWTSTSQVTPFSLSLGGNVRPLRAAFTGEEYLRRKNDKNVSLPFSLSMGYGSSNSHTNNFASTTRARPRSNTPTFGASCMAVNLAFQNTNSNVTSNNIPSFLRSDSTNSLGTCSDFPFSASTSNLFSTLPHVPEYKLPVAMAVNEYVHAWFKGANGAQYSVRVFGTVLVSFHSSSVAALRDLNSNIQPLRFRLTSKIKMKTVLPNKQLISIPNSGSDSTLYSCVFDRTLLANWLSIQSKNKPDAPFYNVEVLRYELCDAEAPPLSLASYWKLDKDNTDIRIDYHLNQDSLVQNALLNLTFSTKVNGGVISVNADPKEEWSSANESLSWKLTELSRHGENAGSLKARLTLSSGPSVTSQTFVQFQTSDATMSGANITIENEDSYFLSLLRKKLLSGKYYCDPEVYNGV</sequence>
<feature type="compositionally biased region" description="Pro residues" evidence="8">
    <location>
        <begin position="449"/>
        <end position="461"/>
    </location>
</feature>
<evidence type="ECO:0000313" key="11">
    <source>
        <dbReference type="Proteomes" id="UP000046393"/>
    </source>
</evidence>
<feature type="region of interest" description="Disordered" evidence="8">
    <location>
        <begin position="417"/>
        <end position="496"/>
    </location>
</feature>
<dbReference type="PANTHER" id="PTHR23065:SF15">
    <property type="entry name" value="AT02057P"/>
    <property type="match status" value="1"/>
</dbReference>
<feature type="domain" description="F-BAR" evidence="10">
    <location>
        <begin position="4"/>
        <end position="249"/>
    </location>
</feature>
<accession>A0A158R608</accession>
<dbReference type="InterPro" id="IPR031160">
    <property type="entry name" value="F_BAR_dom"/>
</dbReference>
<dbReference type="STRING" id="451379.A0A158R608"/>
<dbReference type="WBParaSite" id="SMUV_0000893801-mRNA-1">
    <property type="protein sequence ID" value="SMUV_0000893801-mRNA-1"/>
    <property type="gene ID" value="SMUV_0000893801"/>
</dbReference>
<feature type="region of interest" description="Disordered" evidence="8">
    <location>
        <begin position="321"/>
        <end position="353"/>
    </location>
</feature>
<evidence type="ECO:0000313" key="12">
    <source>
        <dbReference type="WBParaSite" id="SMUV_0000893801-mRNA-1"/>
    </source>
</evidence>
<dbReference type="Pfam" id="PF10291">
    <property type="entry name" value="muHD"/>
    <property type="match status" value="1"/>
</dbReference>
<dbReference type="InterPro" id="IPR054713">
    <property type="entry name" value="GMIP/FCHO2-like_FCH"/>
</dbReference>
<dbReference type="InterPro" id="IPR018808">
    <property type="entry name" value="Muniscin_C"/>
</dbReference>
<feature type="domain" description="MHD" evidence="9">
    <location>
        <begin position="680"/>
        <end position="944"/>
    </location>
</feature>
<name>A0A158R608_9BILA</name>
<organism evidence="11 12">
    <name type="scientific">Syphacia muris</name>
    <dbReference type="NCBI Taxonomy" id="451379"/>
    <lineage>
        <taxon>Eukaryota</taxon>
        <taxon>Metazoa</taxon>
        <taxon>Ecdysozoa</taxon>
        <taxon>Nematoda</taxon>
        <taxon>Chromadorea</taxon>
        <taxon>Rhabditida</taxon>
        <taxon>Spirurina</taxon>
        <taxon>Oxyuridomorpha</taxon>
        <taxon>Oxyuroidea</taxon>
        <taxon>Oxyuridae</taxon>
        <taxon>Syphacia</taxon>
    </lineage>
</organism>
<proteinExistence type="inferred from homology"/>
<dbReference type="Pfam" id="PF22699">
    <property type="entry name" value="GMIP-like_FCH"/>
    <property type="match status" value="1"/>
</dbReference>
<dbReference type="PANTHER" id="PTHR23065">
    <property type="entry name" value="PROLINE-SERINE-THREONINE PHOSPHATASE INTERACTING PROTEIN 1"/>
    <property type="match status" value="1"/>
</dbReference>
<evidence type="ECO:0000256" key="5">
    <source>
        <dbReference type="ARBA" id="ARBA00023176"/>
    </source>
</evidence>
<evidence type="ECO:0000256" key="8">
    <source>
        <dbReference type="SAM" id="MobiDB-lite"/>
    </source>
</evidence>
<reference evidence="12" key="1">
    <citation type="submission" date="2016-04" db="UniProtKB">
        <authorList>
            <consortium name="WormBaseParasite"/>
        </authorList>
    </citation>
    <scope>IDENTIFICATION</scope>
</reference>
<dbReference type="GO" id="GO:0048268">
    <property type="term" value="P:clathrin coat assembly"/>
    <property type="evidence" value="ECO:0007669"/>
    <property type="project" value="TreeGrafter"/>
</dbReference>
<keyword evidence="4 6" id="KW-0175">Coiled coil</keyword>
<evidence type="ECO:0000256" key="6">
    <source>
        <dbReference type="PROSITE-ProRule" id="PRU01077"/>
    </source>
</evidence>
<dbReference type="PROSITE" id="PS51072">
    <property type="entry name" value="MHD"/>
    <property type="match status" value="1"/>
</dbReference>
<dbReference type="InterPro" id="IPR028565">
    <property type="entry name" value="MHD"/>
</dbReference>
<feature type="compositionally biased region" description="Basic and acidic residues" evidence="8">
    <location>
        <begin position="468"/>
        <end position="482"/>
    </location>
</feature>
<dbReference type="GO" id="GO:0030136">
    <property type="term" value="C:clathrin-coated vesicle"/>
    <property type="evidence" value="ECO:0007669"/>
    <property type="project" value="TreeGrafter"/>
</dbReference>
<dbReference type="SUPFAM" id="SSF103657">
    <property type="entry name" value="BAR/IMD domain-like"/>
    <property type="match status" value="1"/>
</dbReference>
<comment type="subcellular location">
    <subcellularLocation>
        <location evidence="1">Membrane</location>
        <location evidence="1">Clathrin-coated pit</location>
        <topology evidence="1">Peripheral membrane protein</topology>
        <orientation evidence="1">Cytoplasmic side</orientation>
    </subcellularLocation>
</comment>
<keyword evidence="11" id="KW-1185">Reference proteome</keyword>
<feature type="coiled-coil region" evidence="7">
    <location>
        <begin position="149"/>
        <end position="200"/>
    </location>
</feature>
<dbReference type="Gene3D" id="1.20.1270.60">
    <property type="entry name" value="Arfaptin homology (AH) domain/BAR domain"/>
    <property type="match status" value="1"/>
</dbReference>
<evidence type="ECO:0000256" key="3">
    <source>
        <dbReference type="ARBA" id="ARBA00022583"/>
    </source>
</evidence>
<dbReference type="SMART" id="SM00055">
    <property type="entry name" value="FCH"/>
    <property type="match status" value="1"/>
</dbReference>
<dbReference type="InterPro" id="IPR027267">
    <property type="entry name" value="AH/BAR_dom_sf"/>
</dbReference>
<evidence type="ECO:0000256" key="2">
    <source>
        <dbReference type="ARBA" id="ARBA00011064"/>
    </source>
</evidence>
<evidence type="ECO:0000256" key="4">
    <source>
        <dbReference type="ARBA" id="ARBA00023054"/>
    </source>
</evidence>
<protein>
    <submittedName>
        <fullName evidence="12">FCH domain only protein 2</fullName>
    </submittedName>
</protein>
<dbReference type="PROSITE" id="PS51741">
    <property type="entry name" value="F_BAR"/>
    <property type="match status" value="1"/>
</dbReference>
<dbReference type="Proteomes" id="UP000046393">
    <property type="component" value="Unplaced"/>
</dbReference>
<keyword evidence="3" id="KW-0254">Endocytosis</keyword>